<evidence type="ECO:0000256" key="1">
    <source>
        <dbReference type="SAM" id="MobiDB-lite"/>
    </source>
</evidence>
<evidence type="ECO:0000313" key="3">
    <source>
        <dbReference type="EMBL" id="KTD49397.1"/>
    </source>
</evidence>
<protein>
    <submittedName>
        <fullName evidence="3">Dot/Icm T4SS effector</fullName>
    </submittedName>
</protein>
<dbReference type="Proteomes" id="UP000054608">
    <property type="component" value="Unassembled WGS sequence"/>
</dbReference>
<name>A0A0W0XXU0_9GAMM</name>
<gene>
    <name evidence="3" type="ORF">Lrub_0496</name>
</gene>
<dbReference type="Pfam" id="PF14860">
    <property type="entry name" value="DrrA_P4M"/>
    <property type="match status" value="1"/>
</dbReference>
<dbReference type="Gene3D" id="1.20.1280.280">
    <property type="match status" value="1"/>
</dbReference>
<sequence length="267" mass="30188">MPLLKWKDRFKINFKEYQHQAVHGVHRINSPLSKAAVAVITVDLSSPTGVLDDLQKAISDYQGELRSGQHEVPLVIACTESDKLDDGVKKKKMAEIESWAATQAEKLSQTINCIDTSTVNSNDIKYLLIHTAFPTLGPIKNHYAHAEANRTHLFKATLNLSKTQNCFFLDNEEKKLTGDALKGKILEKFRIELENCITSDDFKDTVNRIRGSEEYQIIKKSQGLGFRETDSHKALRSMISQRGSDLNVPEPEQLLTRDKDSRLPQKL</sequence>
<proteinExistence type="predicted"/>
<feature type="region of interest" description="Disordered" evidence="1">
    <location>
        <begin position="240"/>
        <end position="267"/>
    </location>
</feature>
<dbReference type="RefSeq" id="WP_058530627.1">
    <property type="nucleotide sequence ID" value="NZ_CAAAIN010000003.1"/>
</dbReference>
<dbReference type="GO" id="GO:0044161">
    <property type="term" value="C:host cell cytoplasmic vesicle"/>
    <property type="evidence" value="ECO:0007669"/>
    <property type="project" value="InterPro"/>
</dbReference>
<dbReference type="AlphaFoldDB" id="A0A0W0XXU0"/>
<dbReference type="OrthoDB" id="5634552at2"/>
<evidence type="ECO:0000259" key="2">
    <source>
        <dbReference type="Pfam" id="PF14860"/>
    </source>
</evidence>
<organism evidence="3 4">
    <name type="scientific">Legionella rubrilucens</name>
    <dbReference type="NCBI Taxonomy" id="458"/>
    <lineage>
        <taxon>Bacteria</taxon>
        <taxon>Pseudomonadati</taxon>
        <taxon>Pseudomonadota</taxon>
        <taxon>Gammaproteobacteria</taxon>
        <taxon>Legionellales</taxon>
        <taxon>Legionellaceae</taxon>
        <taxon>Legionella</taxon>
    </lineage>
</organism>
<dbReference type="PATRIC" id="fig|458.5.peg.514"/>
<feature type="compositionally biased region" description="Basic and acidic residues" evidence="1">
    <location>
        <begin position="255"/>
        <end position="267"/>
    </location>
</feature>
<comment type="caution">
    <text evidence="3">The sequence shown here is derived from an EMBL/GenBank/DDBJ whole genome shotgun (WGS) entry which is preliminary data.</text>
</comment>
<dbReference type="EMBL" id="LNYT01000006">
    <property type="protein sequence ID" value="KTD49397.1"/>
    <property type="molecule type" value="Genomic_DNA"/>
</dbReference>
<feature type="domain" description="DrrA phosphatidylinositol 4-phosphate binding" evidence="2">
    <location>
        <begin position="148"/>
        <end position="248"/>
    </location>
</feature>
<keyword evidence="4" id="KW-1185">Reference proteome</keyword>
<evidence type="ECO:0000313" key="4">
    <source>
        <dbReference type="Proteomes" id="UP000054608"/>
    </source>
</evidence>
<dbReference type="GO" id="GO:0031267">
    <property type="term" value="F:small GTPase binding"/>
    <property type="evidence" value="ECO:0007669"/>
    <property type="project" value="InterPro"/>
</dbReference>
<dbReference type="InterPro" id="IPR038346">
    <property type="entry name" value="DrrA_PI4P-bd_sf"/>
</dbReference>
<dbReference type="InterPro" id="IPR028057">
    <property type="entry name" value="DrrA_P4M"/>
</dbReference>
<reference evidence="3 4" key="1">
    <citation type="submission" date="2015-11" db="EMBL/GenBank/DDBJ databases">
        <title>Genomic analysis of 38 Legionella species identifies large and diverse effector repertoires.</title>
        <authorList>
            <person name="Burstein D."/>
            <person name="Amaro F."/>
            <person name="Zusman T."/>
            <person name="Lifshitz Z."/>
            <person name="Cohen O."/>
            <person name="Gilbert J.A."/>
            <person name="Pupko T."/>
            <person name="Shuman H.A."/>
            <person name="Segal G."/>
        </authorList>
    </citation>
    <scope>NUCLEOTIDE SEQUENCE [LARGE SCALE GENOMIC DNA]</scope>
    <source>
        <strain evidence="3 4">WA-270A-C2</strain>
    </source>
</reference>
<accession>A0A0W0XXU0</accession>